<dbReference type="AlphaFoldDB" id="A0AAE3E9D4"/>
<dbReference type="Proteomes" id="UP001198182">
    <property type="component" value="Unassembled WGS sequence"/>
</dbReference>
<accession>A0AAE3E9D4</accession>
<dbReference type="SUPFAM" id="SSF52540">
    <property type="entry name" value="P-loop containing nucleoside triphosphate hydrolases"/>
    <property type="match status" value="1"/>
</dbReference>
<dbReference type="Gene3D" id="3.40.50.10850">
    <property type="entry name" value="Ntrc-like two-domain protein"/>
    <property type="match status" value="1"/>
</dbReference>
<organism evidence="1 2">
    <name type="scientific">Hominifimenecus microfluidus</name>
    <dbReference type="NCBI Taxonomy" id="2885348"/>
    <lineage>
        <taxon>Bacteria</taxon>
        <taxon>Bacillati</taxon>
        <taxon>Bacillota</taxon>
        <taxon>Clostridia</taxon>
        <taxon>Lachnospirales</taxon>
        <taxon>Lachnospiraceae</taxon>
        <taxon>Hominifimenecus</taxon>
    </lineage>
</organism>
<gene>
    <name evidence="1" type="ORF">LKD81_04830</name>
</gene>
<dbReference type="Gene3D" id="3.40.50.300">
    <property type="entry name" value="P-loop containing nucleotide triphosphate hydrolases"/>
    <property type="match status" value="1"/>
</dbReference>
<evidence type="ECO:0000313" key="1">
    <source>
        <dbReference type="EMBL" id="MCC2230325.1"/>
    </source>
</evidence>
<protein>
    <submittedName>
        <fullName evidence="1">Uncharacterized protein</fullName>
    </submittedName>
</protein>
<reference evidence="1" key="1">
    <citation type="submission" date="2021-10" db="EMBL/GenBank/DDBJ databases">
        <title>Anaerobic single-cell dispensing facilitates the cultivation of human gut bacteria.</title>
        <authorList>
            <person name="Afrizal A."/>
        </authorList>
    </citation>
    <scope>NUCLEOTIDE SEQUENCE</scope>
    <source>
        <strain evidence="1">CLA-AA-H215</strain>
    </source>
</reference>
<sequence length="332" mass="37959">MNKKIFVVSDTNREYTERFIRCLEAWEGSRFEIRGFTEKECLSEQLAARPADILLISEAMLGMDPEFRGQLEASSRRMLVLSEQSGGGGEEHFVYRYQPLDRILRQIAAYCEEQEPWEEDAALHAEIYGVYSPVKRCYKTTFSLILGQILADRGTTLYVNLEDCSGLEALAGASGEETLSDVLYCHRVAQPKRKLRSVVQNLGKLAYLPPAVCPGDIRETDPEEMAQVIFEIGSSDAYESLVIDLGDALRDPLPVLRLCRRIYMPTRDDAVSKVRLREFQRMLSERREEELGGRICPLHLPSYSRMEAESSELRELRRTPFGRYVERVIQEG</sequence>
<proteinExistence type="predicted"/>
<dbReference type="EMBL" id="JAJEQR010000010">
    <property type="protein sequence ID" value="MCC2230325.1"/>
    <property type="molecule type" value="Genomic_DNA"/>
</dbReference>
<evidence type="ECO:0000313" key="2">
    <source>
        <dbReference type="Proteomes" id="UP001198182"/>
    </source>
</evidence>
<keyword evidence="2" id="KW-1185">Reference proteome</keyword>
<comment type="caution">
    <text evidence="1">The sequence shown here is derived from an EMBL/GenBank/DDBJ whole genome shotgun (WGS) entry which is preliminary data.</text>
</comment>
<dbReference type="InterPro" id="IPR027417">
    <property type="entry name" value="P-loop_NTPase"/>
</dbReference>
<name>A0AAE3E9D4_9FIRM</name>
<dbReference type="RefSeq" id="WP_308453030.1">
    <property type="nucleotide sequence ID" value="NZ_JAJEQR010000010.1"/>
</dbReference>